<feature type="compositionally biased region" description="Basic and acidic residues" evidence="1">
    <location>
        <begin position="8"/>
        <end position="22"/>
    </location>
</feature>
<accession>A0A918TVQ1</accession>
<reference evidence="3" key="2">
    <citation type="submission" date="2020-09" db="EMBL/GenBank/DDBJ databases">
        <authorList>
            <person name="Sun Q."/>
            <person name="Ohkuma M."/>
        </authorList>
    </citation>
    <scope>NUCLEOTIDE SEQUENCE</scope>
    <source>
        <strain evidence="3">JCM 4633</strain>
    </source>
</reference>
<name>A0A918TVQ1_STRCJ</name>
<dbReference type="InterPro" id="IPR054186">
    <property type="entry name" value="DUF6891"/>
</dbReference>
<reference evidence="3" key="1">
    <citation type="journal article" date="2014" name="Int. J. Syst. Evol. Microbiol.">
        <title>Complete genome sequence of Corynebacterium casei LMG S-19264T (=DSM 44701T), isolated from a smear-ripened cheese.</title>
        <authorList>
            <consortium name="US DOE Joint Genome Institute (JGI-PGF)"/>
            <person name="Walter F."/>
            <person name="Albersmeier A."/>
            <person name="Kalinowski J."/>
            <person name="Ruckert C."/>
        </authorList>
    </citation>
    <scope>NUCLEOTIDE SEQUENCE</scope>
    <source>
        <strain evidence="3">JCM 4633</strain>
    </source>
</reference>
<evidence type="ECO:0000313" key="4">
    <source>
        <dbReference type="Proteomes" id="UP000646244"/>
    </source>
</evidence>
<dbReference type="Proteomes" id="UP000646244">
    <property type="component" value="Unassembled WGS sequence"/>
</dbReference>
<dbReference type="RefSeq" id="WP_190111804.1">
    <property type="nucleotide sequence ID" value="NZ_BMVB01000018.1"/>
</dbReference>
<protein>
    <recommendedName>
        <fullName evidence="2">DUF6891 domain-containing protein</fullName>
    </recommendedName>
</protein>
<dbReference type="AlphaFoldDB" id="A0A918TVQ1"/>
<comment type="caution">
    <text evidence="3">The sequence shown here is derived from an EMBL/GenBank/DDBJ whole genome shotgun (WGS) entry which is preliminary data.</text>
</comment>
<evidence type="ECO:0000313" key="3">
    <source>
        <dbReference type="EMBL" id="GHC63856.1"/>
    </source>
</evidence>
<dbReference type="EMBL" id="BMVB01000018">
    <property type="protein sequence ID" value="GHC63856.1"/>
    <property type="molecule type" value="Genomic_DNA"/>
</dbReference>
<organism evidence="3 4">
    <name type="scientific">Streptomyces cinnamoneus</name>
    <name type="common">Streptoverticillium cinnamoneum</name>
    <dbReference type="NCBI Taxonomy" id="53446"/>
    <lineage>
        <taxon>Bacteria</taxon>
        <taxon>Bacillati</taxon>
        <taxon>Actinomycetota</taxon>
        <taxon>Actinomycetes</taxon>
        <taxon>Kitasatosporales</taxon>
        <taxon>Streptomycetaceae</taxon>
        <taxon>Streptomyces</taxon>
        <taxon>Streptomyces cinnamoneus group</taxon>
    </lineage>
</organism>
<feature type="domain" description="DUF6891" evidence="2">
    <location>
        <begin position="28"/>
        <end position="209"/>
    </location>
</feature>
<sequence length="214" mass="22106">MLPTTADHASDRATDHASDRAALDPQLLGEAETYAAALVRRGLDTPGQVAELVSDYFYADGATPVSPAAAREIVGRLWRERLAEQETWPEATDVGRLESAFAALGAAGVTARAAFTCCMSCGTAEIGGEAAEGDHGYVFFHSQDADAAAAGHGLWLRYGVHGADADGSGTVAVGRAVVAALAAAGLTGTWDGNPARAISIEALDWRKRLAPLAD</sequence>
<feature type="region of interest" description="Disordered" evidence="1">
    <location>
        <begin position="1"/>
        <end position="23"/>
    </location>
</feature>
<evidence type="ECO:0000259" key="2">
    <source>
        <dbReference type="Pfam" id="PF21831"/>
    </source>
</evidence>
<proteinExistence type="predicted"/>
<gene>
    <name evidence="3" type="ORF">GCM10010507_46550</name>
</gene>
<evidence type="ECO:0000256" key="1">
    <source>
        <dbReference type="SAM" id="MobiDB-lite"/>
    </source>
</evidence>
<dbReference type="Pfam" id="PF21831">
    <property type="entry name" value="DUF6891"/>
    <property type="match status" value="1"/>
</dbReference>